<name>A0ABV3DF04_9ACTN</name>
<dbReference type="Proteomes" id="UP001551482">
    <property type="component" value="Unassembled WGS sequence"/>
</dbReference>
<reference evidence="2 3" key="1">
    <citation type="submission" date="2024-06" db="EMBL/GenBank/DDBJ databases">
        <title>The Natural Products Discovery Center: Release of the First 8490 Sequenced Strains for Exploring Actinobacteria Biosynthetic Diversity.</title>
        <authorList>
            <person name="Kalkreuter E."/>
            <person name="Kautsar S.A."/>
            <person name="Yang D."/>
            <person name="Bader C.D."/>
            <person name="Teijaro C.N."/>
            <person name="Fluegel L."/>
            <person name="Davis C.M."/>
            <person name="Simpson J.R."/>
            <person name="Lauterbach L."/>
            <person name="Steele A.D."/>
            <person name="Gui C."/>
            <person name="Meng S."/>
            <person name="Li G."/>
            <person name="Viehrig K."/>
            <person name="Ye F."/>
            <person name="Su P."/>
            <person name="Kiefer A.F."/>
            <person name="Nichols A."/>
            <person name="Cepeda A.J."/>
            <person name="Yan W."/>
            <person name="Fan B."/>
            <person name="Jiang Y."/>
            <person name="Adhikari A."/>
            <person name="Zheng C.-J."/>
            <person name="Schuster L."/>
            <person name="Cowan T.M."/>
            <person name="Smanski M.J."/>
            <person name="Chevrette M.G."/>
            <person name="De Carvalho L.P.S."/>
            <person name="Shen B."/>
        </authorList>
    </citation>
    <scope>NUCLEOTIDE SEQUENCE [LARGE SCALE GENOMIC DNA]</scope>
    <source>
        <strain evidence="2 3">NPDC048946</strain>
    </source>
</reference>
<feature type="transmembrane region" description="Helical" evidence="1">
    <location>
        <begin position="347"/>
        <end position="374"/>
    </location>
</feature>
<protein>
    <submittedName>
        <fullName evidence="2">Uncharacterized protein</fullName>
    </submittedName>
</protein>
<keyword evidence="3" id="KW-1185">Reference proteome</keyword>
<feature type="transmembrane region" description="Helical" evidence="1">
    <location>
        <begin position="49"/>
        <end position="71"/>
    </location>
</feature>
<sequence>MIRIVLGNLREGTRADHLRLFGTACVAAVGTALLLCAMAYAAAGRGGSVARPVFAGLLVLAVTAQLTAVVSRLTAAARAERTELLVGPASMPEQVRELAATEAALASAMGTVAGLQAHLIARAVFDPDVPGSGLVRDVLAVGNEIPLLGLVFVLGVVPLTTVLATTSALRAPAPRPHTTPTARTVGVAGPTMIGAGMLAEVLPHAIAPPVRLPGGLGLVHPLAAVGYALVVVGAALSVPWLVHWAAESVVAHTRLPALLCAARRMEADTAALAVPLGLLAGTTTLLVTSRTLHVRGPGNAPGDLPLLALVTAATVCAAAGLLAVLVENAHTRQDSARNLHMLGAAPWVDRATLALTVLLPVTVAWGGAAVLGVVATWPLEMGGHEPSVPVSEQAVTAGVTFGMALAAGVAIAVALVTRRLARGGVTGWGRPAAVVMPPSA</sequence>
<evidence type="ECO:0000313" key="2">
    <source>
        <dbReference type="EMBL" id="MEU8134308.1"/>
    </source>
</evidence>
<keyword evidence="1" id="KW-0472">Membrane</keyword>
<comment type="caution">
    <text evidence="2">The sequence shown here is derived from an EMBL/GenBank/DDBJ whole genome shotgun (WGS) entry which is preliminary data.</text>
</comment>
<feature type="transmembrane region" description="Helical" evidence="1">
    <location>
        <begin position="267"/>
        <end position="286"/>
    </location>
</feature>
<proteinExistence type="predicted"/>
<feature type="transmembrane region" description="Helical" evidence="1">
    <location>
        <begin position="181"/>
        <end position="202"/>
    </location>
</feature>
<feature type="transmembrane region" description="Helical" evidence="1">
    <location>
        <begin position="145"/>
        <end position="169"/>
    </location>
</feature>
<evidence type="ECO:0000256" key="1">
    <source>
        <dbReference type="SAM" id="Phobius"/>
    </source>
</evidence>
<organism evidence="2 3">
    <name type="scientific">Streptodolium elevatio</name>
    <dbReference type="NCBI Taxonomy" id="3157996"/>
    <lineage>
        <taxon>Bacteria</taxon>
        <taxon>Bacillati</taxon>
        <taxon>Actinomycetota</taxon>
        <taxon>Actinomycetes</taxon>
        <taxon>Kitasatosporales</taxon>
        <taxon>Streptomycetaceae</taxon>
        <taxon>Streptodolium</taxon>
    </lineage>
</organism>
<feature type="transmembrane region" description="Helical" evidence="1">
    <location>
        <begin position="103"/>
        <end position="125"/>
    </location>
</feature>
<keyword evidence="1" id="KW-0812">Transmembrane</keyword>
<feature type="transmembrane region" description="Helical" evidence="1">
    <location>
        <begin position="20"/>
        <end position="43"/>
    </location>
</feature>
<keyword evidence="1" id="KW-1133">Transmembrane helix</keyword>
<evidence type="ECO:0000313" key="3">
    <source>
        <dbReference type="Proteomes" id="UP001551482"/>
    </source>
</evidence>
<gene>
    <name evidence="2" type="ORF">AB0C36_12440</name>
</gene>
<feature type="transmembrane region" description="Helical" evidence="1">
    <location>
        <begin position="222"/>
        <end position="246"/>
    </location>
</feature>
<feature type="transmembrane region" description="Helical" evidence="1">
    <location>
        <begin position="394"/>
        <end position="416"/>
    </location>
</feature>
<dbReference type="EMBL" id="JBEZFP010000025">
    <property type="protein sequence ID" value="MEU8134308.1"/>
    <property type="molecule type" value="Genomic_DNA"/>
</dbReference>
<dbReference type="RefSeq" id="WP_358352861.1">
    <property type="nucleotide sequence ID" value="NZ_JBEZFP010000025.1"/>
</dbReference>
<feature type="transmembrane region" description="Helical" evidence="1">
    <location>
        <begin position="306"/>
        <end position="326"/>
    </location>
</feature>
<accession>A0ABV3DF04</accession>